<proteinExistence type="predicted"/>
<evidence type="ECO:0000313" key="4">
    <source>
        <dbReference type="EMBL" id="KAF1913501.1"/>
    </source>
</evidence>
<evidence type="ECO:0000313" key="5">
    <source>
        <dbReference type="Proteomes" id="UP000800096"/>
    </source>
</evidence>
<dbReference type="InterPro" id="IPR002173">
    <property type="entry name" value="Carboh/pur_kinase_PfkB_CS"/>
</dbReference>
<feature type="domain" description="Carbohydrate kinase PfkB" evidence="3">
    <location>
        <begin position="7"/>
        <end position="145"/>
    </location>
</feature>
<gene>
    <name evidence="4" type="ORF">BDU57DRAFT_589164</name>
</gene>
<evidence type="ECO:0000259" key="3">
    <source>
        <dbReference type="Pfam" id="PF00294"/>
    </source>
</evidence>
<accession>A0A6A5QD16</accession>
<keyword evidence="1" id="KW-0808">Transferase</keyword>
<dbReference type="InterPro" id="IPR029056">
    <property type="entry name" value="Ribokinase-like"/>
</dbReference>
<dbReference type="PANTHER" id="PTHR42774:SF3">
    <property type="entry name" value="KETOHEXOKINASE"/>
    <property type="match status" value="1"/>
</dbReference>
<reference evidence="4" key="1">
    <citation type="journal article" date="2020" name="Stud. Mycol.">
        <title>101 Dothideomycetes genomes: a test case for predicting lifestyles and emergence of pathogens.</title>
        <authorList>
            <person name="Haridas S."/>
            <person name="Albert R."/>
            <person name="Binder M."/>
            <person name="Bloem J."/>
            <person name="Labutti K."/>
            <person name="Salamov A."/>
            <person name="Andreopoulos B."/>
            <person name="Baker S."/>
            <person name="Barry K."/>
            <person name="Bills G."/>
            <person name="Bluhm B."/>
            <person name="Cannon C."/>
            <person name="Castanera R."/>
            <person name="Culley D."/>
            <person name="Daum C."/>
            <person name="Ezra D."/>
            <person name="Gonzalez J."/>
            <person name="Henrissat B."/>
            <person name="Kuo A."/>
            <person name="Liang C."/>
            <person name="Lipzen A."/>
            <person name="Lutzoni F."/>
            <person name="Magnuson J."/>
            <person name="Mondo S."/>
            <person name="Nolan M."/>
            <person name="Ohm R."/>
            <person name="Pangilinan J."/>
            <person name="Park H.-J."/>
            <person name="Ramirez L."/>
            <person name="Alfaro M."/>
            <person name="Sun H."/>
            <person name="Tritt A."/>
            <person name="Yoshinaga Y."/>
            <person name="Zwiers L.-H."/>
            <person name="Turgeon B."/>
            <person name="Goodwin S."/>
            <person name="Spatafora J."/>
            <person name="Crous P."/>
            <person name="Grigoriev I."/>
        </authorList>
    </citation>
    <scope>NUCLEOTIDE SEQUENCE</scope>
    <source>
        <strain evidence="4">HMLAC05119</strain>
    </source>
</reference>
<protein>
    <submittedName>
        <fullName evidence="4">Ribokinase-like protein</fullName>
    </submittedName>
</protein>
<feature type="domain" description="Carbohydrate kinase PfkB" evidence="3">
    <location>
        <begin position="213"/>
        <end position="299"/>
    </location>
</feature>
<evidence type="ECO:0000256" key="1">
    <source>
        <dbReference type="ARBA" id="ARBA00022679"/>
    </source>
</evidence>
<dbReference type="AlphaFoldDB" id="A0A6A5QD16"/>
<dbReference type="GO" id="GO:0016301">
    <property type="term" value="F:kinase activity"/>
    <property type="evidence" value="ECO:0007669"/>
    <property type="project" value="UniProtKB-KW"/>
</dbReference>
<name>A0A6A5QD16_AMPQU</name>
<dbReference type="Proteomes" id="UP000800096">
    <property type="component" value="Unassembled WGS sequence"/>
</dbReference>
<keyword evidence="2 4" id="KW-0418">Kinase</keyword>
<organism evidence="4 5">
    <name type="scientific">Ampelomyces quisqualis</name>
    <name type="common">Powdery mildew agent</name>
    <dbReference type="NCBI Taxonomy" id="50730"/>
    <lineage>
        <taxon>Eukaryota</taxon>
        <taxon>Fungi</taxon>
        <taxon>Dikarya</taxon>
        <taxon>Ascomycota</taxon>
        <taxon>Pezizomycotina</taxon>
        <taxon>Dothideomycetes</taxon>
        <taxon>Pleosporomycetidae</taxon>
        <taxon>Pleosporales</taxon>
        <taxon>Pleosporineae</taxon>
        <taxon>Phaeosphaeriaceae</taxon>
        <taxon>Ampelomyces</taxon>
    </lineage>
</organism>
<dbReference type="InterPro" id="IPR011611">
    <property type="entry name" value="PfkB_dom"/>
</dbReference>
<keyword evidence="5" id="KW-1185">Reference proteome</keyword>
<dbReference type="PROSITE" id="PS00584">
    <property type="entry name" value="PFKB_KINASES_2"/>
    <property type="match status" value="1"/>
</dbReference>
<dbReference type="OrthoDB" id="204058at2759"/>
<dbReference type="SUPFAM" id="SSF53613">
    <property type="entry name" value="Ribokinase-like"/>
    <property type="match status" value="1"/>
</dbReference>
<dbReference type="Pfam" id="PF00294">
    <property type="entry name" value="PfkB"/>
    <property type="match status" value="2"/>
</dbReference>
<dbReference type="EMBL" id="ML979138">
    <property type="protein sequence ID" value="KAF1913501.1"/>
    <property type="molecule type" value="Genomic_DNA"/>
</dbReference>
<dbReference type="InterPro" id="IPR052562">
    <property type="entry name" value="Ketohexokinase-related"/>
</dbReference>
<dbReference type="PANTHER" id="PTHR42774">
    <property type="entry name" value="PHOSPHOTRANSFERASE SYSTEM TRANSPORT PROTEIN"/>
    <property type="match status" value="1"/>
</dbReference>
<dbReference type="Gene3D" id="3.40.1190.20">
    <property type="match status" value="1"/>
</dbReference>
<sequence>MAASKLHIICVGAVYIDTIWTVPHFPREDTKLRAQAVTRRRGGNTANTLQVLSDILAHDPATQPASTKLHLIAVLPEEDSQDGQYIKASIPEVDLTSSFFRRGHHHAASSMIIQSQRDNTRTIVSHGGGLPEMTCKEFIENFQSIMSNERAKGKVWIHFEGRIPDITSDCVMVLRSMYGAKDLKISVECEKPDRRGLDFAAERADVVFYSKFQILVCTWGAKGAAAVKLGDTPDEDEWAECEDTWCPPGLQDAKVVDTVGAGDTFIAGMLHQLTQHSNSTLEDKVCYAVQLSSRKVFQDGFGGLGAAMYQSSS</sequence>
<evidence type="ECO:0000256" key="2">
    <source>
        <dbReference type="ARBA" id="ARBA00022777"/>
    </source>
</evidence>